<dbReference type="Pfam" id="PF00583">
    <property type="entry name" value="Acetyltransf_1"/>
    <property type="match status" value="1"/>
</dbReference>
<dbReference type="EMBL" id="BAVZ01000001">
    <property type="protein sequence ID" value="GAF06086.1"/>
    <property type="molecule type" value="Genomic_DNA"/>
</dbReference>
<keyword evidence="3" id="KW-1185">Reference proteome</keyword>
<dbReference type="PANTHER" id="PTHR43328:SF1">
    <property type="entry name" value="N-ACETYLTRANSFERASE DOMAIN-CONTAINING PROTEIN"/>
    <property type="match status" value="1"/>
</dbReference>
<dbReference type="InterPro" id="IPR016181">
    <property type="entry name" value="Acyl_CoA_acyltransferase"/>
</dbReference>
<dbReference type="RefSeq" id="WP_052019944.1">
    <property type="nucleotide sequence ID" value="NZ_BAVZ01000001.1"/>
</dbReference>
<dbReference type="SUPFAM" id="SSF55729">
    <property type="entry name" value="Acyl-CoA N-acyltransferases (Nat)"/>
    <property type="match status" value="1"/>
</dbReference>
<comment type="caution">
    <text evidence="2">The sequence shown here is derived from an EMBL/GenBank/DDBJ whole genome shotgun (WGS) entry which is preliminary data.</text>
</comment>
<organism evidence="2 3">
    <name type="scientific">Paenibacillus pini JCM 16418</name>
    <dbReference type="NCBI Taxonomy" id="1236976"/>
    <lineage>
        <taxon>Bacteria</taxon>
        <taxon>Bacillati</taxon>
        <taxon>Bacillota</taxon>
        <taxon>Bacilli</taxon>
        <taxon>Bacillales</taxon>
        <taxon>Paenibacillaceae</taxon>
        <taxon>Paenibacillus</taxon>
    </lineage>
</organism>
<dbReference type="GO" id="GO:0016747">
    <property type="term" value="F:acyltransferase activity, transferring groups other than amino-acyl groups"/>
    <property type="evidence" value="ECO:0007669"/>
    <property type="project" value="InterPro"/>
</dbReference>
<reference evidence="2 3" key="1">
    <citation type="journal article" date="2014" name="Genome Announc.">
        <title>Draft Genome Sequence of Paenibacillus pini JCM 16418T, Isolated from the Rhizosphere of Pine Tree.</title>
        <authorList>
            <person name="Yuki M."/>
            <person name="Oshima K."/>
            <person name="Suda W."/>
            <person name="Oshida Y."/>
            <person name="Kitamura K."/>
            <person name="Iida Y."/>
            <person name="Hattori M."/>
            <person name="Ohkuma M."/>
        </authorList>
    </citation>
    <scope>NUCLEOTIDE SEQUENCE [LARGE SCALE GENOMIC DNA]</scope>
    <source>
        <strain evidence="2 3">JCM 16418</strain>
    </source>
</reference>
<sequence length="168" mass="19027">MSIPLHSTTQDTIIELRPYEDSDRIVLETFKLQDDQTSFVALPKQILQISIEDPCRFPAVIVTAKTIVGFFVLHHGHGILEFSDNPRALLLRGLSINQFHQGKGYGGKAMQLLPNWARDIFPNFEEMVLAVNADNTSAKKLYEKTGFEFKGITRMGPNGLQYMMHHPL</sequence>
<dbReference type="Gene3D" id="3.40.630.30">
    <property type="match status" value="1"/>
</dbReference>
<dbReference type="InterPro" id="IPR000182">
    <property type="entry name" value="GNAT_dom"/>
</dbReference>
<dbReference type="PANTHER" id="PTHR43328">
    <property type="entry name" value="ACETYLTRANSFERASE-RELATED"/>
    <property type="match status" value="1"/>
</dbReference>
<proteinExistence type="predicted"/>
<dbReference type="AlphaFoldDB" id="W7YN86"/>
<feature type="domain" description="N-acetyltransferase" evidence="1">
    <location>
        <begin position="14"/>
        <end position="168"/>
    </location>
</feature>
<name>W7YN86_9BACL</name>
<evidence type="ECO:0000313" key="3">
    <source>
        <dbReference type="Proteomes" id="UP000019364"/>
    </source>
</evidence>
<dbReference type="PROSITE" id="PS51186">
    <property type="entry name" value="GNAT"/>
    <property type="match status" value="1"/>
</dbReference>
<evidence type="ECO:0000259" key="1">
    <source>
        <dbReference type="PROSITE" id="PS51186"/>
    </source>
</evidence>
<dbReference type="STRING" id="1236976.JCM16418_28"/>
<gene>
    <name evidence="2" type="ORF">JCM16418_28</name>
</gene>
<protein>
    <submittedName>
        <fullName evidence="2">YbbJ protein</fullName>
    </submittedName>
</protein>
<dbReference type="CDD" id="cd04301">
    <property type="entry name" value="NAT_SF"/>
    <property type="match status" value="1"/>
</dbReference>
<dbReference type="Proteomes" id="UP000019364">
    <property type="component" value="Unassembled WGS sequence"/>
</dbReference>
<dbReference type="eggNOG" id="COG1670">
    <property type="taxonomic scope" value="Bacteria"/>
</dbReference>
<evidence type="ECO:0000313" key="2">
    <source>
        <dbReference type="EMBL" id="GAF06086.1"/>
    </source>
</evidence>
<accession>W7YN86</accession>